<dbReference type="PATRIC" id="fig|1637975.4.peg.3075"/>
<dbReference type="PANTHER" id="PTHR30520:SF6">
    <property type="entry name" value="FORMATE_NITRATE FAMILY TRANSPORTER (EUROFUNG)"/>
    <property type="match status" value="1"/>
</dbReference>
<evidence type="ECO:0000256" key="4">
    <source>
        <dbReference type="ARBA" id="ARBA00023136"/>
    </source>
</evidence>
<evidence type="ECO:0000256" key="5">
    <source>
        <dbReference type="ARBA" id="ARBA00049660"/>
    </source>
</evidence>
<name>A0A0Q3T900_9BACI</name>
<evidence type="ECO:0000256" key="2">
    <source>
        <dbReference type="ARBA" id="ARBA00022692"/>
    </source>
</evidence>
<accession>A0A0Q3T900</accession>
<feature type="transmembrane region" description="Helical" evidence="6">
    <location>
        <begin position="159"/>
        <end position="182"/>
    </location>
</feature>
<dbReference type="InterPro" id="IPR000292">
    <property type="entry name" value="For/NO2_transpt"/>
</dbReference>
<dbReference type="EMBL" id="LJIX01000006">
    <property type="protein sequence ID" value="KQL19893.1"/>
    <property type="molecule type" value="Genomic_DNA"/>
</dbReference>
<feature type="transmembrane region" description="Helical" evidence="6">
    <location>
        <begin position="235"/>
        <end position="257"/>
    </location>
</feature>
<dbReference type="Proteomes" id="UP000050996">
    <property type="component" value="Unassembled WGS sequence"/>
</dbReference>
<comment type="caution">
    <text evidence="7">The sequence shown here is derived from an EMBL/GenBank/DDBJ whole genome shotgun (WGS) entry which is preliminary data.</text>
</comment>
<dbReference type="PANTHER" id="PTHR30520">
    <property type="entry name" value="FORMATE TRANSPORTER-RELATED"/>
    <property type="match status" value="1"/>
</dbReference>
<proteinExistence type="inferred from homology"/>
<evidence type="ECO:0000313" key="7">
    <source>
        <dbReference type="EMBL" id="KQL19893.1"/>
    </source>
</evidence>
<feature type="transmembrane region" description="Helical" evidence="6">
    <location>
        <begin position="99"/>
        <end position="123"/>
    </location>
</feature>
<keyword evidence="4 6" id="KW-0472">Membrane</keyword>
<dbReference type="Pfam" id="PF01226">
    <property type="entry name" value="Form_Nir_trans"/>
    <property type="match status" value="1"/>
</dbReference>
<dbReference type="InterPro" id="IPR023271">
    <property type="entry name" value="Aquaporin-like"/>
</dbReference>
<evidence type="ECO:0000313" key="8">
    <source>
        <dbReference type="Proteomes" id="UP000050996"/>
    </source>
</evidence>
<dbReference type="STRING" id="1637975.AN957_15860"/>
<dbReference type="AlphaFoldDB" id="A0A0Q3T900"/>
<sequence>MDYIKPAQLVEDVAQAGAYKSKLGIRDILIKGILSGALLGFATTLAYTATIETNLSIVGALVFPVGFVLILLLGLELVTGNFAMLPLARLRGQTTITNISYNFFWAFTGNLLGCLLYGLLFYISATKLGHVTDGPMIDKIVSVAEAKTLTYKNLGGEGIIVALTKAVLCNWMVTLGAFMAFVSSSTIGKIAAMWLPVFLFFAHGFEHAVVNMFVIPTAILMGADLSFGDWWLWNQIPVTIGNFIGGFIFTGLALHLVNHKKKTNVDLNSQPTALRIKGL</sequence>
<comment type="subcellular location">
    <subcellularLocation>
        <location evidence="1">Membrane</location>
        <topology evidence="1">Multi-pass membrane protein</topology>
    </subcellularLocation>
</comment>
<dbReference type="Gene3D" id="1.20.1080.10">
    <property type="entry name" value="Glycerol uptake facilitator protein"/>
    <property type="match status" value="1"/>
</dbReference>
<feature type="transmembrane region" description="Helical" evidence="6">
    <location>
        <begin position="55"/>
        <end position="78"/>
    </location>
</feature>
<protein>
    <submittedName>
        <fullName evidence="7">Formate transporter</fullName>
    </submittedName>
</protein>
<evidence type="ECO:0000256" key="6">
    <source>
        <dbReference type="SAM" id="Phobius"/>
    </source>
</evidence>
<dbReference type="GO" id="GO:0005886">
    <property type="term" value="C:plasma membrane"/>
    <property type="evidence" value="ECO:0007669"/>
    <property type="project" value="TreeGrafter"/>
</dbReference>
<evidence type="ECO:0000256" key="3">
    <source>
        <dbReference type="ARBA" id="ARBA00022989"/>
    </source>
</evidence>
<evidence type="ECO:0000256" key="1">
    <source>
        <dbReference type="ARBA" id="ARBA00004141"/>
    </source>
</evidence>
<organism evidence="7 8">
    <name type="scientific">Cytobacillus solani</name>
    <dbReference type="NCBI Taxonomy" id="1637975"/>
    <lineage>
        <taxon>Bacteria</taxon>
        <taxon>Bacillati</taxon>
        <taxon>Bacillota</taxon>
        <taxon>Bacilli</taxon>
        <taxon>Bacillales</taxon>
        <taxon>Bacillaceae</taxon>
        <taxon>Cytobacillus</taxon>
    </lineage>
</organism>
<comment type="similarity">
    <text evidence="5">Belongs to the FNT transporter (TC 1.A.16) family.</text>
</comment>
<keyword evidence="2 6" id="KW-0812">Transmembrane</keyword>
<feature type="transmembrane region" description="Helical" evidence="6">
    <location>
        <begin position="28"/>
        <end position="49"/>
    </location>
</feature>
<dbReference type="RefSeq" id="WP_056685094.1">
    <property type="nucleotide sequence ID" value="NZ_CP041305.1"/>
</dbReference>
<keyword evidence="3 6" id="KW-1133">Transmembrane helix</keyword>
<reference evidence="7 8" key="1">
    <citation type="submission" date="2015-09" db="EMBL/GenBank/DDBJ databases">
        <title>Genome sequencing project for genomic taxonomy and phylogenomics of Bacillus-like bacteria.</title>
        <authorList>
            <person name="Liu B."/>
            <person name="Wang J."/>
            <person name="Zhu Y."/>
            <person name="Liu G."/>
            <person name="Chen Q."/>
            <person name="Chen Z."/>
            <person name="Lan J."/>
            <person name="Che J."/>
            <person name="Ge C."/>
            <person name="Shi H."/>
            <person name="Pan Z."/>
            <person name="Liu X."/>
        </authorList>
    </citation>
    <scope>NUCLEOTIDE SEQUENCE [LARGE SCALE GENOMIC DNA]</scope>
    <source>
        <strain evidence="7 8">FJAT-18043</strain>
    </source>
</reference>
<gene>
    <name evidence="7" type="ORF">AN957_15860</name>
</gene>
<dbReference type="GO" id="GO:0015499">
    <property type="term" value="F:formate transmembrane transporter activity"/>
    <property type="evidence" value="ECO:0007669"/>
    <property type="project" value="TreeGrafter"/>
</dbReference>
<keyword evidence="8" id="KW-1185">Reference proteome</keyword>
<feature type="transmembrane region" description="Helical" evidence="6">
    <location>
        <begin position="194"/>
        <end position="215"/>
    </location>
</feature>